<dbReference type="Proteomes" id="UP000093476">
    <property type="component" value="Unassembled WGS sequence"/>
</dbReference>
<accession>A0A1C0TZB7</accession>
<dbReference type="AlphaFoldDB" id="A0A1C0TZB7"/>
<keyword evidence="2" id="KW-1185">Reference proteome</keyword>
<gene>
    <name evidence="1" type="ORF">Ppb6_04118</name>
</gene>
<evidence type="ECO:0000313" key="2">
    <source>
        <dbReference type="Proteomes" id="UP000093476"/>
    </source>
</evidence>
<organism evidence="1 2">
    <name type="scientific">Photorhabdus australis subsp. thailandensis</name>
    <dbReference type="NCBI Taxonomy" id="2805096"/>
    <lineage>
        <taxon>Bacteria</taxon>
        <taxon>Pseudomonadati</taxon>
        <taxon>Pseudomonadota</taxon>
        <taxon>Gammaproteobacteria</taxon>
        <taxon>Enterobacterales</taxon>
        <taxon>Morganellaceae</taxon>
        <taxon>Photorhabdus</taxon>
    </lineage>
</organism>
<evidence type="ECO:0000313" key="1">
    <source>
        <dbReference type="EMBL" id="OCQ51020.1"/>
    </source>
</evidence>
<proteinExistence type="predicted"/>
<comment type="caution">
    <text evidence="1">The sequence shown here is derived from an EMBL/GenBank/DDBJ whole genome shotgun (WGS) entry which is preliminary data.</text>
</comment>
<name>A0A1C0TZB7_9GAMM</name>
<dbReference type="RefSeq" id="WP_065824633.1">
    <property type="nucleotide sequence ID" value="NZ_CAWMQZ010000187.1"/>
</dbReference>
<reference evidence="1 2" key="1">
    <citation type="submission" date="2015-12" db="EMBL/GenBank/DDBJ databases">
        <title>Genome comparisons provide insights into the role of secondary metabolites in the pathogenic phase of the Photorhabdus life cycle.</title>
        <authorList>
            <person name="Tobias N.J."/>
            <person name="Mishra B."/>
            <person name="Gupta D.K."/>
            <person name="Thines M."/>
            <person name="Stinear T.P."/>
            <person name="Bode H.B."/>
        </authorList>
    </citation>
    <scope>NUCLEOTIDE SEQUENCE [LARGE SCALE GENOMIC DNA]</scope>
    <source>
        <strain evidence="1 2">PB68.1</strain>
    </source>
</reference>
<sequence length="81" mass="9372">MPSVRIPIRYNLSPITIRAWIDNWGEESHVNWEVNWNEVDCSGEVITIPFNGGNVAALERAIRRDVHIFDHTAVDFVRIEL</sequence>
<dbReference type="EMBL" id="LOMY01000187">
    <property type="protein sequence ID" value="OCQ51020.1"/>
    <property type="molecule type" value="Genomic_DNA"/>
</dbReference>
<protein>
    <submittedName>
        <fullName evidence="1">Uncharacterized protein</fullName>
    </submittedName>
</protein>